<proteinExistence type="predicted"/>
<dbReference type="GO" id="GO:0003841">
    <property type="term" value="F:1-acylglycerol-3-phosphate O-acyltransferase activity"/>
    <property type="evidence" value="ECO:0007669"/>
    <property type="project" value="TreeGrafter"/>
</dbReference>
<dbReference type="CDD" id="cd07989">
    <property type="entry name" value="LPLAT_AGPAT-like"/>
    <property type="match status" value="1"/>
</dbReference>
<dbReference type="Proteomes" id="UP000250928">
    <property type="component" value="Unassembled WGS sequence"/>
</dbReference>
<evidence type="ECO:0000256" key="1">
    <source>
        <dbReference type="ARBA" id="ARBA00005189"/>
    </source>
</evidence>
<evidence type="ECO:0000313" key="7">
    <source>
        <dbReference type="Proteomes" id="UP000250928"/>
    </source>
</evidence>
<organism evidence="6 7">
    <name type="scientific">Candidatus Sedimenticola endophacoides</name>
    <dbReference type="NCBI Taxonomy" id="2548426"/>
    <lineage>
        <taxon>Bacteria</taxon>
        <taxon>Pseudomonadati</taxon>
        <taxon>Pseudomonadota</taxon>
        <taxon>Gammaproteobacteria</taxon>
        <taxon>Chromatiales</taxon>
        <taxon>Sedimenticolaceae</taxon>
        <taxon>Sedimenticola</taxon>
    </lineage>
</organism>
<keyword evidence="3 6" id="KW-0012">Acyltransferase</keyword>
<dbReference type="SUPFAM" id="SSF69593">
    <property type="entry name" value="Glycerol-3-phosphate (1)-acyltransferase"/>
    <property type="match status" value="1"/>
</dbReference>
<dbReference type="SMART" id="SM00563">
    <property type="entry name" value="PlsC"/>
    <property type="match status" value="1"/>
</dbReference>
<name>A0A657Q3L7_9GAMM</name>
<keyword evidence="4" id="KW-0812">Transmembrane</keyword>
<protein>
    <submittedName>
        <fullName evidence="6">1-acyl-sn-glycerol-3-phosphate acyltransferase</fullName>
    </submittedName>
</protein>
<evidence type="ECO:0000313" key="6">
    <source>
        <dbReference type="EMBL" id="PUE02665.1"/>
    </source>
</evidence>
<evidence type="ECO:0000256" key="2">
    <source>
        <dbReference type="ARBA" id="ARBA00022679"/>
    </source>
</evidence>
<sequence>MVLFRSIVFFLFLMLSTLFFGVLLATVGWLLPYRWRCLIANAWGRSNTFMLGLICGLRYTLEGAGNLPPEESVIILSKHQSAWETISLRGLLPPEQAWVLKRELMWVPVFGWALAAVQPIAIDRSAGRRAAKQIIETGIRRLEQGRNVIIFPEGTRVASGERKKYGVGGALLAAQSGYPVIPIAHNAGSFWRRRGLKKYPGTIQVVIGPRIETAGKSAARINREVEGWIEATMARLPQRTA</sequence>
<reference evidence="6 7" key="1">
    <citation type="submission" date="2018-01" db="EMBL/GenBank/DDBJ databases">
        <title>Novel co-symbiosis in the lucinid bivalve Phacoides pectinatus.</title>
        <authorList>
            <person name="Lim S.J."/>
            <person name="Davis B.G."/>
            <person name="Gill D.E."/>
            <person name="Engel A.S."/>
            <person name="Anderson L.C."/>
            <person name="Campbell B.J."/>
        </authorList>
    </citation>
    <scope>NUCLEOTIDE SEQUENCE [LARGE SCALE GENOMIC DNA]</scope>
    <source>
        <strain evidence="6">N3_P5</strain>
    </source>
</reference>
<keyword evidence="4" id="KW-0472">Membrane</keyword>
<feature type="domain" description="Phospholipid/glycerol acyltransferase" evidence="5">
    <location>
        <begin position="73"/>
        <end position="188"/>
    </location>
</feature>
<dbReference type="EMBL" id="PQCO01000176">
    <property type="protein sequence ID" value="PUE02665.1"/>
    <property type="molecule type" value="Genomic_DNA"/>
</dbReference>
<evidence type="ECO:0000259" key="5">
    <source>
        <dbReference type="SMART" id="SM00563"/>
    </source>
</evidence>
<keyword evidence="2 6" id="KW-0808">Transferase</keyword>
<dbReference type="Pfam" id="PF01553">
    <property type="entry name" value="Acyltransferase"/>
    <property type="match status" value="1"/>
</dbReference>
<dbReference type="PANTHER" id="PTHR10434">
    <property type="entry name" value="1-ACYL-SN-GLYCEROL-3-PHOSPHATE ACYLTRANSFERASE"/>
    <property type="match status" value="1"/>
</dbReference>
<dbReference type="InterPro" id="IPR002123">
    <property type="entry name" value="Plipid/glycerol_acylTrfase"/>
</dbReference>
<comment type="pathway">
    <text evidence="1">Lipid metabolism.</text>
</comment>
<comment type="caution">
    <text evidence="6">The sequence shown here is derived from an EMBL/GenBank/DDBJ whole genome shotgun (WGS) entry which is preliminary data.</text>
</comment>
<keyword evidence="4" id="KW-1133">Transmembrane helix</keyword>
<accession>A0A657Q3L7</accession>
<gene>
    <name evidence="6" type="ORF">C3L24_05675</name>
</gene>
<evidence type="ECO:0000256" key="4">
    <source>
        <dbReference type="SAM" id="Phobius"/>
    </source>
</evidence>
<evidence type="ECO:0000256" key="3">
    <source>
        <dbReference type="ARBA" id="ARBA00023315"/>
    </source>
</evidence>
<dbReference type="GO" id="GO:0006654">
    <property type="term" value="P:phosphatidic acid biosynthetic process"/>
    <property type="evidence" value="ECO:0007669"/>
    <property type="project" value="TreeGrafter"/>
</dbReference>
<dbReference type="AlphaFoldDB" id="A0A657Q3L7"/>
<feature type="transmembrane region" description="Helical" evidence="4">
    <location>
        <begin position="6"/>
        <end position="31"/>
    </location>
</feature>
<dbReference type="PANTHER" id="PTHR10434:SF40">
    <property type="entry name" value="1-ACYL-SN-GLYCEROL-3-PHOSPHATE ACYLTRANSFERASE"/>
    <property type="match status" value="1"/>
</dbReference>